<dbReference type="OrthoDB" id="2703958at2"/>
<evidence type="ECO:0000313" key="1">
    <source>
        <dbReference type="EMBL" id="MCY9596904.1"/>
    </source>
</evidence>
<keyword evidence="2" id="KW-0167">Capsid protein</keyword>
<dbReference type="PANTHER" id="PTHR39183">
    <property type="entry name" value="SPORE COAT PROTEIN F-LIKE PROTEIN YHCQ"/>
    <property type="match status" value="1"/>
</dbReference>
<dbReference type="EMBL" id="CP026520">
    <property type="protein sequence ID" value="QAV19782.1"/>
    <property type="molecule type" value="Genomic_DNA"/>
</dbReference>
<dbReference type="PANTHER" id="PTHR39183:SF1">
    <property type="entry name" value="SPORE COAT PROTEIN F-LIKE PROTEIN YHCQ"/>
    <property type="match status" value="1"/>
</dbReference>
<keyword evidence="2" id="KW-0946">Virion</keyword>
<organism evidence="2 3">
    <name type="scientific">Paenibacillus chitinolyticus</name>
    <dbReference type="NCBI Taxonomy" id="79263"/>
    <lineage>
        <taxon>Bacteria</taxon>
        <taxon>Bacillati</taxon>
        <taxon>Bacillota</taxon>
        <taxon>Bacilli</taxon>
        <taxon>Bacillales</taxon>
        <taxon>Paenibacillaceae</taxon>
        <taxon>Paenibacillus</taxon>
    </lineage>
</organism>
<reference evidence="1 4" key="2">
    <citation type="submission" date="2022-05" db="EMBL/GenBank/DDBJ databases">
        <title>Genome Sequencing of Bee-Associated Microbes.</title>
        <authorList>
            <person name="Dunlap C."/>
        </authorList>
    </citation>
    <scope>NUCLEOTIDE SEQUENCE [LARGE SCALE GENOMIC DNA]</scope>
    <source>
        <strain evidence="1 4">NRRL B-23120</strain>
    </source>
</reference>
<protein>
    <submittedName>
        <fullName evidence="2">Spore coat protein</fullName>
    </submittedName>
</protein>
<dbReference type="GeneID" id="95377045"/>
<accession>A0A410X009</accession>
<dbReference type="EMBL" id="JAMDMJ010000015">
    <property type="protein sequence ID" value="MCY9596904.1"/>
    <property type="molecule type" value="Genomic_DNA"/>
</dbReference>
<dbReference type="KEGG" id="pchi:PC41400_19820"/>
<proteinExistence type="predicted"/>
<sequence>MSLPKVPQHLAWHETLELHELVSLQTGQLIACKQKLPTLADEGLQTLFRAAIQTLEQNLNELLAYYPEAPAASRNKNAELPVLEAGQLLAFAKTAVRSYACALTETATPRLRATFVKHLLRAVEFHAKVFNRMYADGAYPAYDLKELLENDAANARAALSLE</sequence>
<evidence type="ECO:0000313" key="3">
    <source>
        <dbReference type="Proteomes" id="UP000288943"/>
    </source>
</evidence>
<evidence type="ECO:0000313" key="2">
    <source>
        <dbReference type="EMBL" id="QAV19782.1"/>
    </source>
</evidence>
<reference evidence="2 3" key="1">
    <citation type="submission" date="2018-01" db="EMBL/GenBank/DDBJ databases">
        <title>The whole genome sequencing and assembly of Paenibacillus chitinolyticus KCCM 41400 strain.</title>
        <authorList>
            <person name="Kim J.-Y."/>
            <person name="Park M.-K."/>
            <person name="Lee Y.-J."/>
            <person name="Yi H."/>
            <person name="Bahn Y.-S."/>
            <person name="Kim J.F."/>
            <person name="Lee D.-W."/>
        </authorList>
    </citation>
    <scope>NUCLEOTIDE SEQUENCE [LARGE SCALE GENOMIC DNA]</scope>
    <source>
        <strain evidence="2 3">KCCM 41400</strain>
    </source>
</reference>
<evidence type="ECO:0000313" key="4">
    <source>
        <dbReference type="Proteomes" id="UP001527202"/>
    </source>
</evidence>
<dbReference type="RefSeq" id="WP_042227118.1">
    <property type="nucleotide sequence ID" value="NZ_CP026520.1"/>
</dbReference>
<dbReference type="Proteomes" id="UP001527202">
    <property type="component" value="Unassembled WGS sequence"/>
</dbReference>
<dbReference type="AlphaFoldDB" id="A0A410X009"/>
<gene>
    <name evidence="1" type="ORF">M5X16_14085</name>
    <name evidence="2" type="ORF">PC41400_19820</name>
</gene>
<dbReference type="InterPro" id="IPR012851">
    <property type="entry name" value="Spore_coat_CotF-like"/>
</dbReference>
<keyword evidence="4" id="KW-1185">Reference proteome</keyword>
<dbReference type="Pfam" id="PF07875">
    <property type="entry name" value="Coat_F"/>
    <property type="match status" value="1"/>
</dbReference>
<name>A0A410X009_9BACL</name>
<dbReference type="Proteomes" id="UP000288943">
    <property type="component" value="Chromosome"/>
</dbReference>